<dbReference type="AlphaFoldDB" id="A0A024VNC9"/>
<evidence type="ECO:0000313" key="1">
    <source>
        <dbReference type="EMBL" id="ETW29972.1"/>
    </source>
</evidence>
<reference evidence="1 2" key="1">
    <citation type="submission" date="2013-02" db="EMBL/GenBank/DDBJ databases">
        <title>The Genome Annotation of Plasmodium falciparum FCH/4.</title>
        <authorList>
            <consortium name="The Broad Institute Genome Sequencing Platform"/>
            <consortium name="The Broad Institute Genome Sequencing Center for Infectious Disease"/>
            <person name="Neafsey D."/>
            <person name="Hoffman S."/>
            <person name="Volkman S."/>
            <person name="Rosenthal P."/>
            <person name="Walker B."/>
            <person name="Young S.K."/>
            <person name="Zeng Q."/>
            <person name="Gargeya S."/>
            <person name="Fitzgerald M."/>
            <person name="Haas B."/>
            <person name="Abouelleil A."/>
            <person name="Allen A.W."/>
            <person name="Alvarado L."/>
            <person name="Arachchi H.M."/>
            <person name="Berlin A.M."/>
            <person name="Chapman S.B."/>
            <person name="Gainer-Dewar J."/>
            <person name="Goldberg J."/>
            <person name="Griggs A."/>
            <person name="Gujja S."/>
            <person name="Hansen M."/>
            <person name="Howarth C."/>
            <person name="Imamovic A."/>
            <person name="Ireland A."/>
            <person name="Larimer J."/>
            <person name="McCowan C."/>
            <person name="Murphy C."/>
            <person name="Pearson M."/>
            <person name="Poon T.W."/>
            <person name="Priest M."/>
            <person name="Roberts A."/>
            <person name="Saif S."/>
            <person name="Shea T."/>
            <person name="Sisk P."/>
            <person name="Sykes S."/>
            <person name="Wortman J."/>
            <person name="Nusbaum C."/>
            <person name="Birren B."/>
        </authorList>
    </citation>
    <scope>NUCLEOTIDE SEQUENCE [LARGE SCALE GENOMIC DNA]</scope>
    <source>
        <strain evidence="1 2">FCH/4</strain>
    </source>
</reference>
<accession>A0A024VNC9</accession>
<name>A0A024VNC9_PLAFA</name>
<gene>
    <name evidence="1" type="ORF">PFFCH_02599</name>
</gene>
<reference evidence="1 2" key="2">
    <citation type="submission" date="2013-02" db="EMBL/GenBank/DDBJ databases">
        <title>The Genome Sequence of Plasmodium falciparum FCH/4.</title>
        <authorList>
            <consortium name="The Broad Institute Genome Sequencing Platform"/>
            <consortium name="The Broad Institute Genome Sequencing Center for Infectious Disease"/>
            <person name="Neafsey D."/>
            <person name="Cheeseman I."/>
            <person name="Volkman S."/>
            <person name="Adams J."/>
            <person name="Walker B."/>
            <person name="Young S.K."/>
            <person name="Zeng Q."/>
            <person name="Gargeya S."/>
            <person name="Fitzgerald M."/>
            <person name="Haas B."/>
            <person name="Abouelleil A."/>
            <person name="Alvarado L."/>
            <person name="Arachchi H.M."/>
            <person name="Berlin A.M."/>
            <person name="Chapman S.B."/>
            <person name="Dewar J."/>
            <person name="Goldberg J."/>
            <person name="Griggs A."/>
            <person name="Gujja S."/>
            <person name="Hansen M."/>
            <person name="Howarth C."/>
            <person name="Imamovic A."/>
            <person name="Larimer J."/>
            <person name="McCowan C."/>
            <person name="Murphy C."/>
            <person name="Neiman D."/>
            <person name="Pearson M."/>
            <person name="Priest M."/>
            <person name="Roberts A."/>
            <person name="Saif S."/>
            <person name="Shea T."/>
            <person name="Sisk P."/>
            <person name="Sykes S."/>
            <person name="Wortman J."/>
            <person name="Nusbaum C."/>
            <person name="Birren B."/>
        </authorList>
    </citation>
    <scope>NUCLEOTIDE SEQUENCE [LARGE SCALE GENOMIC DNA]</scope>
    <source>
        <strain evidence="1 2">FCH/4</strain>
    </source>
</reference>
<protein>
    <submittedName>
        <fullName evidence="1">Uncharacterized protein</fullName>
    </submittedName>
</protein>
<proteinExistence type="predicted"/>
<dbReference type="OrthoDB" id="411584at2759"/>
<dbReference type="SUPFAM" id="SSF82649">
    <property type="entry name" value="SufE/NifU"/>
    <property type="match status" value="1"/>
</dbReference>
<dbReference type="Proteomes" id="UP000030656">
    <property type="component" value="Unassembled WGS sequence"/>
</dbReference>
<dbReference type="EMBL" id="KI927943">
    <property type="protein sequence ID" value="ETW29972.1"/>
    <property type="molecule type" value="Genomic_DNA"/>
</dbReference>
<evidence type="ECO:0000313" key="2">
    <source>
        <dbReference type="Proteomes" id="UP000030656"/>
    </source>
</evidence>
<organism evidence="1 2">
    <name type="scientific">Plasmodium falciparum FCH/4</name>
    <dbReference type="NCBI Taxonomy" id="1036724"/>
    <lineage>
        <taxon>Eukaryota</taxon>
        <taxon>Sar</taxon>
        <taxon>Alveolata</taxon>
        <taxon>Apicomplexa</taxon>
        <taxon>Aconoidasida</taxon>
        <taxon>Haemosporida</taxon>
        <taxon>Plasmodiidae</taxon>
        <taxon>Plasmodium</taxon>
        <taxon>Plasmodium (Laverania)</taxon>
    </lineage>
</organism>
<sequence>MLLRNKNPENPKNIDEYNLTPKLKKTVELFQSMPNSPYYKSQQVILMGKKISSMPDKHKIRQNQVLNNFIISCIM</sequence>